<dbReference type="InterPro" id="IPR001841">
    <property type="entry name" value="Znf_RING"/>
</dbReference>
<dbReference type="GO" id="GO:0033768">
    <property type="term" value="C:SUMO-targeted ubiquitin ligase complex"/>
    <property type="evidence" value="ECO:0007669"/>
    <property type="project" value="TreeGrafter"/>
</dbReference>
<name>A0A9P6AWX7_9AGAM</name>
<dbReference type="Gene3D" id="3.30.40.10">
    <property type="entry name" value="Zinc/RING finger domain, C3HC4 (zinc finger)"/>
    <property type="match status" value="1"/>
</dbReference>
<dbReference type="OrthoDB" id="6270329at2759"/>
<organism evidence="7 8">
    <name type="scientific">Hydnum rufescens UP504</name>
    <dbReference type="NCBI Taxonomy" id="1448309"/>
    <lineage>
        <taxon>Eukaryota</taxon>
        <taxon>Fungi</taxon>
        <taxon>Dikarya</taxon>
        <taxon>Basidiomycota</taxon>
        <taxon>Agaricomycotina</taxon>
        <taxon>Agaricomycetes</taxon>
        <taxon>Cantharellales</taxon>
        <taxon>Hydnaceae</taxon>
        <taxon>Hydnum</taxon>
    </lineage>
</organism>
<gene>
    <name evidence="7" type="ORF">BS47DRAFT_1344174</name>
</gene>
<dbReference type="EMBL" id="MU128971">
    <property type="protein sequence ID" value="KAF9513528.1"/>
    <property type="molecule type" value="Genomic_DNA"/>
</dbReference>
<keyword evidence="3" id="KW-0862">Zinc</keyword>
<keyword evidence="1" id="KW-0479">Metal-binding</keyword>
<keyword evidence="2 4" id="KW-0863">Zinc-finger</keyword>
<evidence type="ECO:0000313" key="8">
    <source>
        <dbReference type="Proteomes" id="UP000886523"/>
    </source>
</evidence>
<dbReference type="InterPro" id="IPR013083">
    <property type="entry name" value="Znf_RING/FYVE/PHD"/>
</dbReference>
<evidence type="ECO:0000313" key="7">
    <source>
        <dbReference type="EMBL" id="KAF9513528.1"/>
    </source>
</evidence>
<feature type="compositionally biased region" description="Polar residues" evidence="5">
    <location>
        <begin position="52"/>
        <end position="62"/>
    </location>
</feature>
<reference evidence="7" key="1">
    <citation type="journal article" date="2020" name="Nat. Commun.">
        <title>Large-scale genome sequencing of mycorrhizal fungi provides insights into the early evolution of symbiotic traits.</title>
        <authorList>
            <person name="Miyauchi S."/>
            <person name="Kiss E."/>
            <person name="Kuo A."/>
            <person name="Drula E."/>
            <person name="Kohler A."/>
            <person name="Sanchez-Garcia M."/>
            <person name="Morin E."/>
            <person name="Andreopoulos B."/>
            <person name="Barry K.W."/>
            <person name="Bonito G."/>
            <person name="Buee M."/>
            <person name="Carver A."/>
            <person name="Chen C."/>
            <person name="Cichocki N."/>
            <person name="Clum A."/>
            <person name="Culley D."/>
            <person name="Crous P.W."/>
            <person name="Fauchery L."/>
            <person name="Girlanda M."/>
            <person name="Hayes R.D."/>
            <person name="Keri Z."/>
            <person name="LaButti K."/>
            <person name="Lipzen A."/>
            <person name="Lombard V."/>
            <person name="Magnuson J."/>
            <person name="Maillard F."/>
            <person name="Murat C."/>
            <person name="Nolan M."/>
            <person name="Ohm R.A."/>
            <person name="Pangilinan J."/>
            <person name="Pereira M.F."/>
            <person name="Perotto S."/>
            <person name="Peter M."/>
            <person name="Pfister S."/>
            <person name="Riley R."/>
            <person name="Sitrit Y."/>
            <person name="Stielow J.B."/>
            <person name="Szollosi G."/>
            <person name="Zifcakova L."/>
            <person name="Stursova M."/>
            <person name="Spatafora J.W."/>
            <person name="Tedersoo L."/>
            <person name="Vaario L.M."/>
            <person name="Yamada A."/>
            <person name="Yan M."/>
            <person name="Wang P."/>
            <person name="Xu J."/>
            <person name="Bruns T."/>
            <person name="Baldrian P."/>
            <person name="Vilgalys R."/>
            <person name="Dunand C."/>
            <person name="Henrissat B."/>
            <person name="Grigoriev I.V."/>
            <person name="Hibbett D."/>
            <person name="Nagy L.G."/>
            <person name="Martin F.M."/>
        </authorList>
    </citation>
    <scope>NUCLEOTIDE SEQUENCE</scope>
    <source>
        <strain evidence="7">UP504</strain>
    </source>
</reference>
<evidence type="ECO:0000256" key="2">
    <source>
        <dbReference type="ARBA" id="ARBA00022771"/>
    </source>
</evidence>
<evidence type="ECO:0000259" key="6">
    <source>
        <dbReference type="PROSITE" id="PS50089"/>
    </source>
</evidence>
<dbReference type="Pfam" id="PF14634">
    <property type="entry name" value="zf-RING_5"/>
    <property type="match status" value="1"/>
</dbReference>
<evidence type="ECO:0000256" key="1">
    <source>
        <dbReference type="ARBA" id="ARBA00022723"/>
    </source>
</evidence>
<dbReference type="GO" id="GO:0061630">
    <property type="term" value="F:ubiquitin protein ligase activity"/>
    <property type="evidence" value="ECO:0007669"/>
    <property type="project" value="InterPro"/>
</dbReference>
<dbReference type="PROSITE" id="PS50089">
    <property type="entry name" value="ZF_RING_2"/>
    <property type="match status" value="1"/>
</dbReference>
<dbReference type="AlphaFoldDB" id="A0A9P6AWX7"/>
<dbReference type="PANTHER" id="PTHR47094:SF1">
    <property type="entry name" value="RING-TYPE E3 UBIQUITIN TRANSFERASE"/>
    <property type="match status" value="1"/>
</dbReference>
<feature type="region of interest" description="Disordered" evidence="5">
    <location>
        <begin position="1"/>
        <end position="99"/>
    </location>
</feature>
<dbReference type="GO" id="GO:0008270">
    <property type="term" value="F:zinc ion binding"/>
    <property type="evidence" value="ECO:0007669"/>
    <property type="project" value="UniProtKB-KW"/>
</dbReference>
<accession>A0A9P6AWX7</accession>
<keyword evidence="8" id="KW-1185">Reference proteome</keyword>
<protein>
    <recommendedName>
        <fullName evidence="6">RING-type domain-containing protein</fullName>
    </recommendedName>
</protein>
<dbReference type="GO" id="GO:0032183">
    <property type="term" value="F:SUMO binding"/>
    <property type="evidence" value="ECO:0007669"/>
    <property type="project" value="TreeGrafter"/>
</dbReference>
<dbReference type="PROSITE" id="PS00518">
    <property type="entry name" value="ZF_RING_1"/>
    <property type="match status" value="1"/>
</dbReference>
<dbReference type="InterPro" id="IPR017907">
    <property type="entry name" value="Znf_RING_CS"/>
</dbReference>
<sequence>MPTPELVDLTESPDAPFPSPTAAGVHPYAIRSPSNSPTSRSRKRQRVDDGESSTYLGQTQIDVPSMNPGTVDGTPGPSVASELKPDSKRPQTDPPPSRTPLGQYTCPICFSPPRPATLTPCGHILCASCLFGALRSARDRATSPSDVNTARCPVCRAVLRGWDWRGGGIIGIEAKVLKS</sequence>
<dbReference type="PANTHER" id="PTHR47094">
    <property type="entry name" value="ELFLESS, ISOFORM B"/>
    <property type="match status" value="1"/>
</dbReference>
<proteinExistence type="predicted"/>
<evidence type="ECO:0000256" key="5">
    <source>
        <dbReference type="SAM" id="MobiDB-lite"/>
    </source>
</evidence>
<feature type="domain" description="RING-type" evidence="6">
    <location>
        <begin position="106"/>
        <end position="156"/>
    </location>
</feature>
<dbReference type="SMART" id="SM00184">
    <property type="entry name" value="RING"/>
    <property type="match status" value="1"/>
</dbReference>
<dbReference type="SUPFAM" id="SSF57850">
    <property type="entry name" value="RING/U-box"/>
    <property type="match status" value="1"/>
</dbReference>
<dbReference type="Proteomes" id="UP000886523">
    <property type="component" value="Unassembled WGS sequence"/>
</dbReference>
<dbReference type="GO" id="GO:0006511">
    <property type="term" value="P:ubiquitin-dependent protein catabolic process"/>
    <property type="evidence" value="ECO:0007669"/>
    <property type="project" value="TreeGrafter"/>
</dbReference>
<comment type="caution">
    <text evidence="7">The sequence shown here is derived from an EMBL/GenBank/DDBJ whole genome shotgun (WGS) entry which is preliminary data.</text>
</comment>
<dbReference type="InterPro" id="IPR049627">
    <property type="entry name" value="SLX8"/>
</dbReference>
<evidence type="ECO:0000256" key="3">
    <source>
        <dbReference type="ARBA" id="ARBA00022833"/>
    </source>
</evidence>
<evidence type="ECO:0000256" key="4">
    <source>
        <dbReference type="PROSITE-ProRule" id="PRU00175"/>
    </source>
</evidence>
<dbReference type="GO" id="GO:0140082">
    <property type="term" value="F:SUMO-ubiquitin ligase activity"/>
    <property type="evidence" value="ECO:0007669"/>
    <property type="project" value="TreeGrafter"/>
</dbReference>